<reference evidence="2" key="1">
    <citation type="journal article" date="2019" name="Environ. Microbiol.">
        <title>Fungal ecological strategies reflected in gene transcription - a case study of two litter decomposers.</title>
        <authorList>
            <person name="Barbi F."/>
            <person name="Kohler A."/>
            <person name="Barry K."/>
            <person name="Baskaran P."/>
            <person name="Daum C."/>
            <person name="Fauchery L."/>
            <person name="Ihrmark K."/>
            <person name="Kuo A."/>
            <person name="LaButti K."/>
            <person name="Lipzen A."/>
            <person name="Morin E."/>
            <person name="Grigoriev I.V."/>
            <person name="Henrissat B."/>
            <person name="Lindahl B."/>
            <person name="Martin F."/>
        </authorList>
    </citation>
    <scope>NUCLEOTIDE SEQUENCE</scope>
    <source>
        <strain evidence="2">JB14</strain>
    </source>
</reference>
<dbReference type="OrthoDB" id="2970698at2759"/>
<evidence type="ECO:0000256" key="1">
    <source>
        <dbReference type="SAM" id="Coils"/>
    </source>
</evidence>
<proteinExistence type="predicted"/>
<sequence length="598" mass="67529">MSHFNQNPTPPLSFPCSSNTLGTYTALITSLINQERDKVAVYYQTKLAQLEVQQKLQQPELDTAKEEDLEVNVKAQSTEQDVQAELNSLRAQFQVLEQDRLRARRAEEAAKREVESLRGEAEKSRSKMESLELFVSEMKREKSRLETELANLKESSNAEKERLLDEMEKNRVEFSSRLEKVAREGANHEAKAIERLRRESNSLITSIRTKHAQSSRDADAALAESTKEVERYAQDLWKVKDERWIVETERDTAARALQDEKQLVRQARKRLASVHSRAKAAADKYHLSSQALAISIDHMRGNLNDAQTTAAHQMDDLRCQLFAAQEEGAREKEVKEKLGNRISSLDAIIRETEAARSAAAQQVTDLNGQLSAVQQEECQAKESHAEEVSLLNGIIHNLESERTATGQQMEDLLCEISANRQEAKQMEENFAKRIFSLDAILRHHEIAFIEHDSYVLRPCPKLVSLLEYLHKLAVKRPTSESSPPTPPIVPESFTVHTDAVIPIISARVDHLVRWSQQLKQTLKKRDQMIASLKASTTVASSQAAAENTTNSKLPQVLPMVSTSSTDRGHAQILAPKAVRELLHGHYPPRRINQPKECS</sequence>
<name>A0A6A4I541_9AGAR</name>
<gene>
    <name evidence="2" type="ORF">BT96DRAFT_312813</name>
</gene>
<keyword evidence="1" id="KW-0175">Coiled coil</keyword>
<dbReference type="AlphaFoldDB" id="A0A6A4I541"/>
<evidence type="ECO:0000313" key="3">
    <source>
        <dbReference type="Proteomes" id="UP000799118"/>
    </source>
</evidence>
<accession>A0A6A4I541</accession>
<evidence type="ECO:0000313" key="2">
    <source>
        <dbReference type="EMBL" id="KAE9405631.1"/>
    </source>
</evidence>
<feature type="coiled-coil region" evidence="1">
    <location>
        <begin position="72"/>
        <end position="184"/>
    </location>
</feature>
<protein>
    <submittedName>
        <fullName evidence="2">Uncharacterized protein</fullName>
    </submittedName>
</protein>
<organism evidence="2 3">
    <name type="scientific">Gymnopus androsaceus JB14</name>
    <dbReference type="NCBI Taxonomy" id="1447944"/>
    <lineage>
        <taxon>Eukaryota</taxon>
        <taxon>Fungi</taxon>
        <taxon>Dikarya</taxon>
        <taxon>Basidiomycota</taxon>
        <taxon>Agaricomycotina</taxon>
        <taxon>Agaricomycetes</taxon>
        <taxon>Agaricomycetidae</taxon>
        <taxon>Agaricales</taxon>
        <taxon>Marasmiineae</taxon>
        <taxon>Omphalotaceae</taxon>
        <taxon>Gymnopus</taxon>
    </lineage>
</organism>
<dbReference type="EMBL" id="ML769407">
    <property type="protein sequence ID" value="KAE9405631.1"/>
    <property type="molecule type" value="Genomic_DNA"/>
</dbReference>
<keyword evidence="3" id="KW-1185">Reference proteome</keyword>
<dbReference type="Proteomes" id="UP000799118">
    <property type="component" value="Unassembled WGS sequence"/>
</dbReference>